<feature type="region of interest" description="Disordered" evidence="1">
    <location>
        <begin position="93"/>
        <end position="113"/>
    </location>
</feature>
<organism evidence="2 3">
    <name type="scientific">Prorocentrum cordatum</name>
    <dbReference type="NCBI Taxonomy" id="2364126"/>
    <lineage>
        <taxon>Eukaryota</taxon>
        <taxon>Sar</taxon>
        <taxon>Alveolata</taxon>
        <taxon>Dinophyceae</taxon>
        <taxon>Prorocentrales</taxon>
        <taxon>Prorocentraceae</taxon>
        <taxon>Prorocentrum</taxon>
    </lineage>
</organism>
<reference evidence="2" key="1">
    <citation type="submission" date="2023-10" db="EMBL/GenBank/DDBJ databases">
        <authorList>
            <person name="Chen Y."/>
            <person name="Shah S."/>
            <person name="Dougan E. K."/>
            <person name="Thang M."/>
            <person name="Chan C."/>
        </authorList>
    </citation>
    <scope>NUCLEOTIDE SEQUENCE [LARGE SCALE GENOMIC DNA]</scope>
</reference>
<keyword evidence="3" id="KW-1185">Reference proteome</keyword>
<feature type="non-terminal residue" evidence="2">
    <location>
        <position position="254"/>
    </location>
</feature>
<evidence type="ECO:0000313" key="3">
    <source>
        <dbReference type="Proteomes" id="UP001189429"/>
    </source>
</evidence>
<feature type="region of interest" description="Disordered" evidence="1">
    <location>
        <begin position="176"/>
        <end position="210"/>
    </location>
</feature>
<gene>
    <name evidence="2" type="ORF">PCOR1329_LOCUS31581</name>
</gene>
<feature type="non-terminal residue" evidence="2">
    <location>
        <position position="1"/>
    </location>
</feature>
<protein>
    <submittedName>
        <fullName evidence="2">Uncharacterized protein</fullName>
    </submittedName>
</protein>
<feature type="compositionally biased region" description="Basic and acidic residues" evidence="1">
    <location>
        <begin position="145"/>
        <end position="158"/>
    </location>
</feature>
<feature type="region of interest" description="Disordered" evidence="1">
    <location>
        <begin position="130"/>
        <end position="162"/>
    </location>
</feature>
<proteinExistence type="predicted"/>
<feature type="compositionally biased region" description="Basic and acidic residues" evidence="1">
    <location>
        <begin position="102"/>
        <end position="113"/>
    </location>
</feature>
<accession>A0ABN9SQL4</accession>
<feature type="compositionally biased region" description="Basic residues" evidence="1">
    <location>
        <begin position="176"/>
        <end position="193"/>
    </location>
</feature>
<name>A0ABN9SQL4_9DINO</name>
<sequence>FGDPRGAHSRRHLRTPADPWGRAFRSSRRCSDHIAASTSSFWRVSGFNLRAPCSSSSSASPISSPLLRSRFGSSFRRDTCASEFFPRVPRRLALSNGGSSLRHPDRGGRARLHQPDGRFRALAGRVAPDSAVAADGGAQRGGARGADRRPRGGLERVDPGPVRRRRRLRHWAGRHRVRSGPGHRLRPLHRRHQPPAGGCRRPARRAPPVPRFHGVADDLRARHCTGAALCQPAHQVGREGITCEEEGRCEGRAI</sequence>
<evidence type="ECO:0000313" key="2">
    <source>
        <dbReference type="EMBL" id="CAK0834066.1"/>
    </source>
</evidence>
<evidence type="ECO:0000256" key="1">
    <source>
        <dbReference type="SAM" id="MobiDB-lite"/>
    </source>
</evidence>
<dbReference type="Proteomes" id="UP001189429">
    <property type="component" value="Unassembled WGS sequence"/>
</dbReference>
<comment type="caution">
    <text evidence="2">The sequence shown here is derived from an EMBL/GenBank/DDBJ whole genome shotgun (WGS) entry which is preliminary data.</text>
</comment>
<dbReference type="EMBL" id="CAUYUJ010012501">
    <property type="protein sequence ID" value="CAK0834066.1"/>
    <property type="molecule type" value="Genomic_DNA"/>
</dbReference>